<evidence type="ECO:0000256" key="1">
    <source>
        <dbReference type="SAM" id="MobiDB-lite"/>
    </source>
</evidence>
<evidence type="ECO:0000313" key="4">
    <source>
        <dbReference type="Proteomes" id="UP000008142"/>
    </source>
</evidence>
<feature type="region of interest" description="Disordered" evidence="1">
    <location>
        <begin position="80"/>
        <end position="99"/>
    </location>
</feature>
<evidence type="ECO:0000313" key="3">
    <source>
        <dbReference type="EMBL" id="QSS52943.1"/>
    </source>
</evidence>
<dbReference type="STRING" id="544711.F0UNF9"/>
<name>F0UNF9_AJEC8</name>
<feature type="compositionally biased region" description="Basic and acidic residues" evidence="1">
    <location>
        <begin position="41"/>
        <end position="55"/>
    </location>
</feature>
<dbReference type="Proteomes" id="UP000008142">
    <property type="component" value="Unassembled WGS sequence"/>
</dbReference>
<evidence type="ECO:0000313" key="2">
    <source>
        <dbReference type="EMBL" id="EGC46773.1"/>
    </source>
</evidence>
<feature type="region of interest" description="Disordered" evidence="1">
    <location>
        <begin position="41"/>
        <end position="65"/>
    </location>
</feature>
<sequence>MRLAVYDGLLQQALSKLVLARMKALEEGFRGVIWEVKGLRREGGHDRESEHERDTRRRKSVNFSKKGEWGRQWLQKSRANTKIRSGSGNYGVCDGQTRE</sequence>
<accession>F0UNF9</accession>
<dbReference type="HOGENOM" id="CLU_2319660_0_0_1"/>
<dbReference type="Proteomes" id="UP000663419">
    <property type="component" value="Chromosome 3"/>
</dbReference>
<dbReference type="VEuPathDB" id="FungiDB:I7I53_00031"/>
<organism evidence="4">
    <name type="scientific">Ajellomyces capsulatus (strain H88)</name>
    <name type="common">Darling's disease fungus</name>
    <name type="synonym">Histoplasma capsulatum</name>
    <dbReference type="NCBI Taxonomy" id="544711"/>
    <lineage>
        <taxon>Eukaryota</taxon>
        <taxon>Fungi</taxon>
        <taxon>Dikarya</taxon>
        <taxon>Ascomycota</taxon>
        <taxon>Pezizomycotina</taxon>
        <taxon>Eurotiomycetes</taxon>
        <taxon>Eurotiomycetidae</taxon>
        <taxon>Onygenales</taxon>
        <taxon>Ajellomycetaceae</taxon>
        <taxon>Histoplasma</taxon>
    </lineage>
</organism>
<reference evidence="3" key="2">
    <citation type="submission" date="2021-01" db="EMBL/GenBank/DDBJ databases">
        <title>Chromosome-level genome assembly of a human fungal pathogen reveals clustering of transcriptionally co-regulated genes.</title>
        <authorList>
            <person name="Voorhies M."/>
            <person name="Cohen S."/>
            <person name="Shea T.P."/>
            <person name="Petrus S."/>
            <person name="Munoz J.F."/>
            <person name="Poplawski S."/>
            <person name="Goldman W.E."/>
            <person name="Michael T."/>
            <person name="Cuomo C.A."/>
            <person name="Sil A."/>
            <person name="Beyhan S."/>
        </authorList>
    </citation>
    <scope>NUCLEOTIDE SEQUENCE</scope>
    <source>
        <strain evidence="3">H88</strain>
    </source>
</reference>
<dbReference type="OrthoDB" id="310870at2759"/>
<protein>
    <submittedName>
        <fullName evidence="2">Integral membrane channel protein</fullName>
    </submittedName>
</protein>
<reference evidence="4" key="1">
    <citation type="submission" date="2008-07" db="EMBL/GenBank/DDBJ databases">
        <title>Annotation of Ajellomyces capsulatus strain H88.</title>
        <authorList>
            <person name="Champion M."/>
            <person name="Cuomo C."/>
            <person name="Ma L.-J."/>
            <person name="Henn M.R."/>
            <person name="Sil A."/>
            <person name="Goldman B."/>
            <person name="Young S.K."/>
            <person name="Kodira C.D."/>
            <person name="Zeng Q."/>
            <person name="Koehrsen M."/>
            <person name="Alvarado L."/>
            <person name="Berlin A."/>
            <person name="Borenstein D."/>
            <person name="Chen Z."/>
            <person name="Engels R."/>
            <person name="Freedman E."/>
            <person name="Gellesch M."/>
            <person name="Goldberg J."/>
            <person name="Griggs A."/>
            <person name="Gujja S."/>
            <person name="Heiman D."/>
            <person name="Hepburn T."/>
            <person name="Howarth C."/>
            <person name="Jen D."/>
            <person name="Larson L."/>
            <person name="Lewis B."/>
            <person name="Mehta T."/>
            <person name="Park D."/>
            <person name="Pearson M."/>
            <person name="Roberts A."/>
            <person name="Saif S."/>
            <person name="Shea T."/>
            <person name="Shenoy N."/>
            <person name="Sisk P."/>
            <person name="Stolte C."/>
            <person name="Sykes S."/>
            <person name="Walk T."/>
            <person name="White J."/>
            <person name="Yandava C."/>
            <person name="Klein B."/>
            <person name="McEwen J.G."/>
            <person name="Puccia R."/>
            <person name="Goldman G.H."/>
            <person name="Felipe M.S."/>
            <person name="Nino-Vega G."/>
            <person name="San-Blas G."/>
            <person name="Taylor J."/>
            <person name="Mendoza L."/>
            <person name="Galagan J."/>
            <person name="Nusbaum C."/>
            <person name="Birren B."/>
        </authorList>
    </citation>
    <scope>NUCLEOTIDE SEQUENCE [LARGE SCALE GENOMIC DNA]</scope>
    <source>
        <strain evidence="4">H88</strain>
    </source>
</reference>
<dbReference type="EMBL" id="DS990640">
    <property type="protein sequence ID" value="EGC46773.1"/>
    <property type="molecule type" value="Genomic_DNA"/>
</dbReference>
<dbReference type="AlphaFoldDB" id="F0UNF9"/>
<dbReference type="EMBL" id="CP069104">
    <property type="protein sequence ID" value="QSS52943.1"/>
    <property type="molecule type" value="Genomic_DNA"/>
</dbReference>
<gene>
    <name evidence="2" type="ORF">HCEG_05989</name>
    <name evidence="3" type="ORF">I7I53_00031</name>
</gene>
<proteinExistence type="predicted"/>